<sequence>MPPSADDIALFHEAIGPVRKLAEVVEEPPRADPQPPRPRSREADEALALHQSRFAPFSASPLGPGDVLEYLREGHSPRLLRRLKRGHYAVRDEIDLHRMTQTQAESALREFLAEARREGHGCVRIVHGKGLRSGDAGPVLKALVDRMLRLRSDVLAFASAPAPEGGSGAVLVLLVRG</sequence>
<reference evidence="3 4" key="1">
    <citation type="journal article" date="2016" name="Antonie Van Leeuwenhoek">
        <title>Denitratimonas tolerans gen. nov., sp. nov., a denitrifying bacterium isolated from a bioreactor for tannery wastewater treatment.</title>
        <authorList>
            <person name="Han S.I."/>
            <person name="Kim J.O."/>
            <person name="Lee Y.R."/>
            <person name="Ekpeghere K.I."/>
            <person name="Koh S.C."/>
            <person name="Whang K.S."/>
        </authorList>
    </citation>
    <scope>NUCLEOTIDE SEQUENCE [LARGE SCALE GENOMIC DNA]</scope>
    <source>
        <strain evidence="3 4">KACC 17565</strain>
    </source>
</reference>
<dbReference type="PANTHER" id="PTHR35562:SF2">
    <property type="entry name" value="DNA ENDONUCLEASE SMRA-RELATED"/>
    <property type="match status" value="1"/>
</dbReference>
<proteinExistence type="predicted"/>
<dbReference type="SUPFAM" id="SSF160443">
    <property type="entry name" value="SMR domain-like"/>
    <property type="match status" value="1"/>
</dbReference>
<feature type="region of interest" description="Disordered" evidence="1">
    <location>
        <begin position="21"/>
        <end position="44"/>
    </location>
</feature>
<dbReference type="Pfam" id="PF01713">
    <property type="entry name" value="Smr"/>
    <property type="match status" value="1"/>
</dbReference>
<dbReference type="Gene3D" id="3.30.1370.110">
    <property type="match status" value="1"/>
</dbReference>
<dbReference type="SMART" id="SM00463">
    <property type="entry name" value="SMR"/>
    <property type="match status" value="1"/>
</dbReference>
<evidence type="ECO:0000259" key="2">
    <source>
        <dbReference type="PROSITE" id="PS50828"/>
    </source>
</evidence>
<protein>
    <submittedName>
        <fullName evidence="3">Smr/MutS family protein</fullName>
    </submittedName>
</protein>
<feature type="compositionally biased region" description="Basic and acidic residues" evidence="1">
    <location>
        <begin position="21"/>
        <end position="30"/>
    </location>
</feature>
<dbReference type="GO" id="GO:0004520">
    <property type="term" value="F:DNA endonuclease activity"/>
    <property type="evidence" value="ECO:0007669"/>
    <property type="project" value="TreeGrafter"/>
</dbReference>
<gene>
    <name evidence="3" type="ORF">WB794_07175</name>
</gene>
<comment type="caution">
    <text evidence="3">The sequence shown here is derived from an EMBL/GenBank/DDBJ whole genome shotgun (WGS) entry which is preliminary data.</text>
</comment>
<dbReference type="AlphaFoldDB" id="A0AAW9R559"/>
<keyword evidence="4" id="KW-1185">Reference proteome</keyword>
<dbReference type="Proteomes" id="UP001364472">
    <property type="component" value="Unassembled WGS sequence"/>
</dbReference>
<feature type="domain" description="Smr" evidence="2">
    <location>
        <begin position="94"/>
        <end position="175"/>
    </location>
</feature>
<name>A0AAW9R559_9GAMM</name>
<evidence type="ECO:0000256" key="1">
    <source>
        <dbReference type="SAM" id="MobiDB-lite"/>
    </source>
</evidence>
<dbReference type="EMBL" id="JBBDHC010000008">
    <property type="protein sequence ID" value="MEJ1249452.1"/>
    <property type="molecule type" value="Genomic_DNA"/>
</dbReference>
<dbReference type="PANTHER" id="PTHR35562">
    <property type="entry name" value="DNA ENDONUCLEASE SMRA-RELATED"/>
    <property type="match status" value="1"/>
</dbReference>
<dbReference type="PROSITE" id="PS50828">
    <property type="entry name" value="SMR"/>
    <property type="match status" value="1"/>
</dbReference>
<organism evidence="3 4">
    <name type="scientific">Denitratimonas tolerans</name>
    <dbReference type="NCBI Taxonomy" id="1338420"/>
    <lineage>
        <taxon>Bacteria</taxon>
        <taxon>Pseudomonadati</taxon>
        <taxon>Pseudomonadota</taxon>
        <taxon>Gammaproteobacteria</taxon>
        <taxon>Lysobacterales</taxon>
        <taxon>Lysobacteraceae</taxon>
        <taxon>Denitratimonas</taxon>
    </lineage>
</organism>
<accession>A0AAW9R559</accession>
<evidence type="ECO:0000313" key="3">
    <source>
        <dbReference type="EMBL" id="MEJ1249452.1"/>
    </source>
</evidence>
<evidence type="ECO:0000313" key="4">
    <source>
        <dbReference type="Proteomes" id="UP001364472"/>
    </source>
</evidence>
<dbReference type="InterPro" id="IPR002625">
    <property type="entry name" value="Smr_dom"/>
</dbReference>
<dbReference type="InterPro" id="IPR036063">
    <property type="entry name" value="Smr_dom_sf"/>
</dbReference>